<feature type="repeat" description="ANK" evidence="1">
    <location>
        <begin position="542"/>
        <end position="574"/>
    </location>
</feature>
<feature type="repeat" description="ANK" evidence="1">
    <location>
        <begin position="509"/>
        <end position="541"/>
    </location>
</feature>
<dbReference type="InterPro" id="IPR002110">
    <property type="entry name" value="Ankyrin_rpt"/>
</dbReference>
<feature type="region of interest" description="Disordered" evidence="2">
    <location>
        <begin position="20"/>
        <end position="41"/>
    </location>
</feature>
<feature type="repeat" description="ANK" evidence="1">
    <location>
        <begin position="476"/>
        <end position="508"/>
    </location>
</feature>
<feature type="repeat" description="ANK" evidence="1">
    <location>
        <begin position="707"/>
        <end position="739"/>
    </location>
</feature>
<feature type="repeat" description="ANK" evidence="1">
    <location>
        <begin position="443"/>
        <end position="475"/>
    </location>
</feature>
<proteinExistence type="predicted"/>
<dbReference type="InterPro" id="IPR039323">
    <property type="entry name" value="ANKRD_45/46/60"/>
</dbReference>
<name>A0AAD7J8P5_9AGAR</name>
<dbReference type="PROSITE" id="PS50088">
    <property type="entry name" value="ANK_REPEAT"/>
    <property type="match status" value="9"/>
</dbReference>
<dbReference type="PANTHER" id="PTHR22677">
    <property type="entry name" value="ANKYRIN REPEAT DOMAIN-CONTAINING PROTEIN 60"/>
    <property type="match status" value="1"/>
</dbReference>
<evidence type="ECO:0000313" key="4">
    <source>
        <dbReference type="Proteomes" id="UP001215598"/>
    </source>
</evidence>
<dbReference type="Pfam" id="PF13637">
    <property type="entry name" value="Ank_4"/>
    <property type="match status" value="1"/>
</dbReference>
<dbReference type="InterPro" id="IPR036770">
    <property type="entry name" value="Ankyrin_rpt-contain_sf"/>
</dbReference>
<accession>A0AAD7J8P5</accession>
<reference evidence="3" key="1">
    <citation type="submission" date="2023-03" db="EMBL/GenBank/DDBJ databases">
        <title>Massive genome expansion in bonnet fungi (Mycena s.s.) driven by repeated elements and novel gene families across ecological guilds.</title>
        <authorList>
            <consortium name="Lawrence Berkeley National Laboratory"/>
            <person name="Harder C.B."/>
            <person name="Miyauchi S."/>
            <person name="Viragh M."/>
            <person name="Kuo A."/>
            <person name="Thoen E."/>
            <person name="Andreopoulos B."/>
            <person name="Lu D."/>
            <person name="Skrede I."/>
            <person name="Drula E."/>
            <person name="Henrissat B."/>
            <person name="Morin E."/>
            <person name="Kohler A."/>
            <person name="Barry K."/>
            <person name="LaButti K."/>
            <person name="Morin E."/>
            <person name="Salamov A."/>
            <person name="Lipzen A."/>
            <person name="Mereny Z."/>
            <person name="Hegedus B."/>
            <person name="Baldrian P."/>
            <person name="Stursova M."/>
            <person name="Weitz H."/>
            <person name="Taylor A."/>
            <person name="Grigoriev I.V."/>
            <person name="Nagy L.G."/>
            <person name="Martin F."/>
            <person name="Kauserud H."/>
        </authorList>
    </citation>
    <scope>NUCLEOTIDE SEQUENCE</scope>
    <source>
        <strain evidence="3">CBHHK182m</strain>
    </source>
</reference>
<gene>
    <name evidence="3" type="ORF">B0H16DRAFT_593144</name>
</gene>
<dbReference type="PANTHER" id="PTHR22677:SF4">
    <property type="entry name" value="USHER SYNDROME TYPE-1G PROTEIN-LIKE PROTEIN"/>
    <property type="match status" value="1"/>
</dbReference>
<sequence length="750" mass="83217">MALVPFTPFHLRVDPAVPQPAAADSNMADESTTNTTNNSNHFRDHLSSMWQVMRSSDIQWGNTMNHTLGHLGRAALKAWGDRAHQAGQGPRAVATNIMSLFGEEDDRVGNLAALQTKLKIPKDTIEKDDEKEVEVKKRIDLWALETQCSRFMKYTLNKQTVEMQCVAFQRLVELTTMFPGLRLMLLRSEHIRPSKPTRLEDNISALWDRSHTGWSPDDIAEWRFWRSFAEMCLSEAQISSRIERCHIPRVVQDHGKDGCLIGELSQVYRHCDTATEVMNALSIRYLGQIVALPKFWEHVKAADPARKDCSAAPHTTVDKLCVMMRKTLGDLESKGTKPLPFDYEGVDLLASTLLKGGTDILETVGEDFAPNYVGKWHSHFRMVVKHLRREWCKEYLPDSYHLAHKKIFKARISPGATETQGRAASNIDNENHVPAETEGTAAANVNDLFVASQNGHLDVVKFLIEHGADVNAENENGYTSLYLASQNGHLDIVKFLVENNANIEASDKYGYTSLYRASANGHLEVVKFLIEHGANTEASNKGGWTSLSIASHNGCLDVVKFLIEHGANIEARVKSGYTSLSMASENGHLDVVKFLIERGANIEARGAYGPTSLFLASENGHLGVVKFLIEHGADINTRSSYGQTSLCMASAYGHLDVVKFLIEHGANIEASDPEGWTSLSFASRNGYLKVVKFLIEHGADINAKDKYGRTSLSIASRDGHPDIVKFLIEHGAETNASPLKSLVKKITSML</sequence>
<dbReference type="PROSITE" id="PS50297">
    <property type="entry name" value="ANK_REP_REGION"/>
    <property type="match status" value="9"/>
</dbReference>
<comment type="caution">
    <text evidence="3">The sequence shown here is derived from an EMBL/GenBank/DDBJ whole genome shotgun (WGS) entry which is preliminary data.</text>
</comment>
<dbReference type="SUPFAM" id="SSF48403">
    <property type="entry name" value="Ankyrin repeat"/>
    <property type="match status" value="1"/>
</dbReference>
<feature type="repeat" description="ANK" evidence="1">
    <location>
        <begin position="575"/>
        <end position="607"/>
    </location>
</feature>
<dbReference type="PRINTS" id="PR01415">
    <property type="entry name" value="ANKYRIN"/>
</dbReference>
<dbReference type="Pfam" id="PF00023">
    <property type="entry name" value="Ank"/>
    <property type="match status" value="1"/>
</dbReference>
<dbReference type="AlphaFoldDB" id="A0AAD7J8P5"/>
<dbReference type="EMBL" id="JARKIB010000039">
    <property type="protein sequence ID" value="KAJ7759528.1"/>
    <property type="molecule type" value="Genomic_DNA"/>
</dbReference>
<organism evidence="3 4">
    <name type="scientific">Mycena metata</name>
    <dbReference type="NCBI Taxonomy" id="1033252"/>
    <lineage>
        <taxon>Eukaryota</taxon>
        <taxon>Fungi</taxon>
        <taxon>Dikarya</taxon>
        <taxon>Basidiomycota</taxon>
        <taxon>Agaricomycotina</taxon>
        <taxon>Agaricomycetes</taxon>
        <taxon>Agaricomycetidae</taxon>
        <taxon>Agaricales</taxon>
        <taxon>Marasmiineae</taxon>
        <taxon>Mycenaceae</taxon>
        <taxon>Mycena</taxon>
    </lineage>
</organism>
<dbReference type="Gene3D" id="1.25.40.20">
    <property type="entry name" value="Ankyrin repeat-containing domain"/>
    <property type="match status" value="1"/>
</dbReference>
<feature type="compositionally biased region" description="Low complexity" evidence="2">
    <location>
        <begin position="31"/>
        <end position="40"/>
    </location>
</feature>
<keyword evidence="1" id="KW-0040">ANK repeat</keyword>
<evidence type="ECO:0000256" key="1">
    <source>
        <dbReference type="PROSITE-ProRule" id="PRU00023"/>
    </source>
</evidence>
<dbReference type="SMART" id="SM00248">
    <property type="entry name" value="ANK"/>
    <property type="match status" value="9"/>
</dbReference>
<feature type="repeat" description="ANK" evidence="1">
    <location>
        <begin position="641"/>
        <end position="673"/>
    </location>
</feature>
<feature type="repeat" description="ANK" evidence="1">
    <location>
        <begin position="674"/>
        <end position="706"/>
    </location>
</feature>
<evidence type="ECO:0000256" key="2">
    <source>
        <dbReference type="SAM" id="MobiDB-lite"/>
    </source>
</evidence>
<evidence type="ECO:0000313" key="3">
    <source>
        <dbReference type="EMBL" id="KAJ7759528.1"/>
    </source>
</evidence>
<dbReference type="Proteomes" id="UP001215598">
    <property type="component" value="Unassembled WGS sequence"/>
</dbReference>
<keyword evidence="4" id="KW-1185">Reference proteome</keyword>
<protein>
    <submittedName>
        <fullName evidence="3">Ankyrin repeat-containing domain protein</fullName>
    </submittedName>
</protein>
<dbReference type="Pfam" id="PF12796">
    <property type="entry name" value="Ank_2"/>
    <property type="match status" value="2"/>
</dbReference>
<feature type="repeat" description="ANK" evidence="1">
    <location>
        <begin position="608"/>
        <end position="640"/>
    </location>
</feature>